<dbReference type="PANTHER" id="PTHR47926:SF425">
    <property type="entry name" value="REPEAT (TPR)-LIKE SUPERFAMILY PROTEIN, PUTATIVE-RELATED"/>
    <property type="match status" value="1"/>
</dbReference>
<keyword evidence="1" id="KW-0677">Repeat</keyword>
<sequence length="257" mass="28841">MGLVEEGWEHFKSMRTLFKVEPGPDHYACIVDLLGRAGLLDEVMRLIKSMPVEPHSGVWGALLGASRTHMRLDLAKLAARHILELEPNNAAPYVVLSDIYSFMEKRGDEEQMRLSKNLRGIKKSPGCSWITVRNEMIVFCVYNVEANKFHQWLPSPLYCKHVAGEIKLSLLAVLMESGDSKFPSKLSTSSLGQVGLSKESSQTYKSYSVNFHCQRSNSPISQALLLVYLLAHKVYGANAGVCHHEFRRRKGCWSSSS</sequence>
<dbReference type="AlphaFoldDB" id="A0AAW2N484"/>
<evidence type="ECO:0000256" key="1">
    <source>
        <dbReference type="ARBA" id="ARBA00022737"/>
    </source>
</evidence>
<dbReference type="PANTHER" id="PTHR47926">
    <property type="entry name" value="PENTATRICOPEPTIDE REPEAT-CONTAINING PROTEIN"/>
    <property type="match status" value="1"/>
</dbReference>
<reference evidence="2" key="1">
    <citation type="submission" date="2020-06" db="EMBL/GenBank/DDBJ databases">
        <authorList>
            <person name="Li T."/>
            <person name="Hu X."/>
            <person name="Zhang T."/>
            <person name="Song X."/>
            <person name="Zhang H."/>
            <person name="Dai N."/>
            <person name="Sheng W."/>
            <person name="Hou X."/>
            <person name="Wei L."/>
        </authorList>
    </citation>
    <scope>NUCLEOTIDE SEQUENCE</scope>
    <source>
        <strain evidence="2">KEN8</strain>
        <tissue evidence="2">Leaf</tissue>
    </source>
</reference>
<dbReference type="GO" id="GO:0003723">
    <property type="term" value="F:RNA binding"/>
    <property type="evidence" value="ECO:0007669"/>
    <property type="project" value="InterPro"/>
</dbReference>
<dbReference type="Pfam" id="PF20431">
    <property type="entry name" value="E_motif"/>
    <property type="match status" value="1"/>
</dbReference>
<proteinExistence type="predicted"/>
<dbReference type="InterPro" id="IPR011990">
    <property type="entry name" value="TPR-like_helical_dom_sf"/>
</dbReference>
<organism evidence="2">
    <name type="scientific">Sesamum calycinum</name>
    <dbReference type="NCBI Taxonomy" id="2727403"/>
    <lineage>
        <taxon>Eukaryota</taxon>
        <taxon>Viridiplantae</taxon>
        <taxon>Streptophyta</taxon>
        <taxon>Embryophyta</taxon>
        <taxon>Tracheophyta</taxon>
        <taxon>Spermatophyta</taxon>
        <taxon>Magnoliopsida</taxon>
        <taxon>eudicotyledons</taxon>
        <taxon>Gunneridae</taxon>
        <taxon>Pentapetalae</taxon>
        <taxon>asterids</taxon>
        <taxon>lamiids</taxon>
        <taxon>Lamiales</taxon>
        <taxon>Pedaliaceae</taxon>
        <taxon>Sesamum</taxon>
    </lineage>
</organism>
<dbReference type="InterPro" id="IPR046848">
    <property type="entry name" value="E_motif"/>
</dbReference>
<evidence type="ECO:0000313" key="2">
    <source>
        <dbReference type="EMBL" id="KAL0337587.1"/>
    </source>
</evidence>
<accession>A0AAW2N484</accession>
<dbReference type="GO" id="GO:0009451">
    <property type="term" value="P:RNA modification"/>
    <property type="evidence" value="ECO:0007669"/>
    <property type="project" value="InterPro"/>
</dbReference>
<dbReference type="InterPro" id="IPR046960">
    <property type="entry name" value="PPR_At4g14850-like_plant"/>
</dbReference>
<gene>
    <name evidence="2" type="ORF">Scaly_2033800</name>
</gene>
<dbReference type="Gene3D" id="1.25.40.10">
    <property type="entry name" value="Tetratricopeptide repeat domain"/>
    <property type="match status" value="1"/>
</dbReference>
<name>A0AAW2N484_9LAMI</name>
<comment type="caution">
    <text evidence="2">The sequence shown here is derived from an EMBL/GenBank/DDBJ whole genome shotgun (WGS) entry which is preliminary data.</text>
</comment>
<reference evidence="2" key="2">
    <citation type="journal article" date="2024" name="Plant">
        <title>Genomic evolution and insights into agronomic trait innovations of Sesamum species.</title>
        <authorList>
            <person name="Miao H."/>
            <person name="Wang L."/>
            <person name="Qu L."/>
            <person name="Liu H."/>
            <person name="Sun Y."/>
            <person name="Le M."/>
            <person name="Wang Q."/>
            <person name="Wei S."/>
            <person name="Zheng Y."/>
            <person name="Lin W."/>
            <person name="Duan Y."/>
            <person name="Cao H."/>
            <person name="Xiong S."/>
            <person name="Wang X."/>
            <person name="Wei L."/>
            <person name="Li C."/>
            <person name="Ma Q."/>
            <person name="Ju M."/>
            <person name="Zhao R."/>
            <person name="Li G."/>
            <person name="Mu C."/>
            <person name="Tian Q."/>
            <person name="Mei H."/>
            <person name="Zhang T."/>
            <person name="Gao T."/>
            <person name="Zhang H."/>
        </authorList>
    </citation>
    <scope>NUCLEOTIDE SEQUENCE</scope>
    <source>
        <strain evidence="2">KEN8</strain>
    </source>
</reference>
<protein>
    <submittedName>
        <fullName evidence="2">Pentatricopeptide repeat-containing protein, mitochondrial</fullName>
    </submittedName>
</protein>
<dbReference type="GO" id="GO:0099402">
    <property type="term" value="P:plant organ development"/>
    <property type="evidence" value="ECO:0007669"/>
    <property type="project" value="UniProtKB-ARBA"/>
</dbReference>
<dbReference type="FunFam" id="1.25.40.10:FF:000158">
    <property type="entry name" value="pentatricopeptide repeat-containing protein At2g33680"/>
    <property type="match status" value="1"/>
</dbReference>
<dbReference type="EMBL" id="JACGWM010000012">
    <property type="protein sequence ID" value="KAL0337587.1"/>
    <property type="molecule type" value="Genomic_DNA"/>
</dbReference>